<feature type="region of interest" description="Disordered" evidence="11">
    <location>
        <begin position="211"/>
        <end position="230"/>
    </location>
</feature>
<dbReference type="PANTHER" id="PTHR21428:SF11">
    <property type="entry name" value="MEDIATOR OF RNA POLYMERASE II TRANSCRIPTION SUBUNIT 7"/>
    <property type="match status" value="1"/>
</dbReference>
<dbReference type="PANTHER" id="PTHR21428">
    <property type="entry name" value="MEDIATOR OF RNA POLYMERASE II TRANSCRIPTION SUBUNIT 7"/>
    <property type="match status" value="1"/>
</dbReference>
<evidence type="ECO:0000256" key="8">
    <source>
        <dbReference type="ARBA" id="ARBA00023242"/>
    </source>
</evidence>
<evidence type="ECO:0000256" key="7">
    <source>
        <dbReference type="ARBA" id="ARBA00023163"/>
    </source>
</evidence>
<accession>A0A9P4JJM5</accession>
<evidence type="ECO:0000256" key="6">
    <source>
        <dbReference type="ARBA" id="ARBA00023159"/>
    </source>
</evidence>
<dbReference type="GO" id="GO:0003712">
    <property type="term" value="F:transcription coregulator activity"/>
    <property type="evidence" value="ECO:0007669"/>
    <property type="project" value="InterPro"/>
</dbReference>
<evidence type="ECO:0000256" key="1">
    <source>
        <dbReference type="ARBA" id="ARBA00004123"/>
    </source>
</evidence>
<dbReference type="Gene3D" id="6.10.140.1520">
    <property type="match status" value="1"/>
</dbReference>
<sequence>MEDEEYFGGAFFPQPPPFYKYFTPSNLARLQQIQGGVDTDTSASSHPLSLSQILNLPPELRYLVPPEPPAEDEAYRVFGETRRLNQSPATLESWGYERLYPPPSSLTTSTWTRTRQQHLLTLTRSALLSFLELLGILAVNPAPEQWQEKMTDIAALVANAHSIINEYRPHQARETLIRQMERLVERKKSEVEGVRQVKLKIQEALNKFQSQGIDAGHDGGGEEVERGVEEGEKRREVQRWMWDVTEEVVGE</sequence>
<dbReference type="InterPro" id="IPR037212">
    <property type="entry name" value="Med7/Med21-like"/>
</dbReference>
<dbReference type="GO" id="GO:0016592">
    <property type="term" value="C:mediator complex"/>
    <property type="evidence" value="ECO:0007669"/>
    <property type="project" value="InterPro"/>
</dbReference>
<reference evidence="12" key="1">
    <citation type="journal article" date="2020" name="Stud. Mycol.">
        <title>101 Dothideomycetes genomes: a test case for predicting lifestyles and emergence of pathogens.</title>
        <authorList>
            <person name="Haridas S."/>
            <person name="Albert R."/>
            <person name="Binder M."/>
            <person name="Bloem J."/>
            <person name="Labutti K."/>
            <person name="Salamov A."/>
            <person name="Andreopoulos B."/>
            <person name="Baker S."/>
            <person name="Barry K."/>
            <person name="Bills G."/>
            <person name="Bluhm B."/>
            <person name="Cannon C."/>
            <person name="Castanera R."/>
            <person name="Culley D."/>
            <person name="Daum C."/>
            <person name="Ezra D."/>
            <person name="Gonzalez J."/>
            <person name="Henrissat B."/>
            <person name="Kuo A."/>
            <person name="Liang C."/>
            <person name="Lipzen A."/>
            <person name="Lutzoni F."/>
            <person name="Magnuson J."/>
            <person name="Mondo S."/>
            <person name="Nolan M."/>
            <person name="Ohm R."/>
            <person name="Pangilinan J."/>
            <person name="Park H.-J."/>
            <person name="Ramirez L."/>
            <person name="Alfaro M."/>
            <person name="Sun H."/>
            <person name="Tritt A."/>
            <person name="Yoshinaga Y."/>
            <person name="Zwiers L.-H."/>
            <person name="Turgeon B."/>
            <person name="Goodwin S."/>
            <person name="Spatafora J."/>
            <person name="Crous P."/>
            <person name="Grigoriev I."/>
        </authorList>
    </citation>
    <scope>NUCLEOTIDE SEQUENCE</scope>
    <source>
        <strain evidence="12">ATCC 74209</strain>
    </source>
</reference>
<dbReference type="InterPro" id="IPR044888">
    <property type="entry name" value="Mediatior_Med7_sf"/>
</dbReference>
<comment type="caution">
    <text evidence="12">The sequence shown here is derived from an EMBL/GenBank/DDBJ whole genome shotgun (WGS) entry which is preliminary data.</text>
</comment>
<evidence type="ECO:0000256" key="9">
    <source>
        <dbReference type="ARBA" id="ARBA00025687"/>
    </source>
</evidence>
<gene>
    <name evidence="12" type="ORF">GQ43DRAFT_456335</name>
</gene>
<evidence type="ECO:0000256" key="10">
    <source>
        <dbReference type="RuleBase" id="RU364060"/>
    </source>
</evidence>
<feature type="compositionally biased region" description="Basic and acidic residues" evidence="11">
    <location>
        <begin position="215"/>
        <end position="230"/>
    </location>
</feature>
<protein>
    <recommendedName>
        <fullName evidence="4 10">Mediator of RNA polymerase II transcription subunit 7</fullName>
    </recommendedName>
</protein>
<keyword evidence="5 10" id="KW-0805">Transcription regulation</keyword>
<keyword evidence="7 10" id="KW-0804">Transcription</keyword>
<comment type="subunit">
    <text evidence="3 10">Component of the Mediator complex.</text>
</comment>
<dbReference type="Gene3D" id="6.10.140.200">
    <property type="match status" value="1"/>
</dbReference>
<dbReference type="Proteomes" id="UP000799536">
    <property type="component" value="Unassembled WGS sequence"/>
</dbReference>
<comment type="similarity">
    <text evidence="2 10">Belongs to the Mediator complex subunit 7 family.</text>
</comment>
<dbReference type="Pfam" id="PF05983">
    <property type="entry name" value="Med7"/>
    <property type="match status" value="1"/>
</dbReference>
<evidence type="ECO:0000256" key="11">
    <source>
        <dbReference type="SAM" id="MobiDB-lite"/>
    </source>
</evidence>
<dbReference type="EMBL" id="ML994015">
    <property type="protein sequence ID" value="KAF2200582.1"/>
    <property type="molecule type" value="Genomic_DNA"/>
</dbReference>
<evidence type="ECO:0000256" key="4">
    <source>
        <dbReference type="ARBA" id="ARBA00020631"/>
    </source>
</evidence>
<dbReference type="InterPro" id="IPR009244">
    <property type="entry name" value="Mediatior_Med7"/>
</dbReference>
<keyword evidence="8 10" id="KW-0539">Nucleus</keyword>
<comment type="subcellular location">
    <subcellularLocation>
        <location evidence="1 10">Nucleus</location>
    </subcellularLocation>
</comment>
<evidence type="ECO:0000256" key="5">
    <source>
        <dbReference type="ARBA" id="ARBA00023015"/>
    </source>
</evidence>
<dbReference type="GO" id="GO:0070847">
    <property type="term" value="C:core mediator complex"/>
    <property type="evidence" value="ECO:0007669"/>
    <property type="project" value="TreeGrafter"/>
</dbReference>
<dbReference type="OrthoDB" id="10253553at2759"/>
<keyword evidence="6 10" id="KW-0010">Activator</keyword>
<evidence type="ECO:0000256" key="3">
    <source>
        <dbReference type="ARBA" id="ARBA00011837"/>
    </source>
</evidence>
<evidence type="ECO:0000256" key="2">
    <source>
        <dbReference type="ARBA" id="ARBA00009994"/>
    </source>
</evidence>
<dbReference type="AlphaFoldDB" id="A0A9P4JJM5"/>
<evidence type="ECO:0000313" key="13">
    <source>
        <dbReference type="Proteomes" id="UP000799536"/>
    </source>
</evidence>
<name>A0A9P4JJM5_9PLEO</name>
<keyword evidence="13" id="KW-1185">Reference proteome</keyword>
<organism evidence="12 13">
    <name type="scientific">Delitschia confertaspora ATCC 74209</name>
    <dbReference type="NCBI Taxonomy" id="1513339"/>
    <lineage>
        <taxon>Eukaryota</taxon>
        <taxon>Fungi</taxon>
        <taxon>Dikarya</taxon>
        <taxon>Ascomycota</taxon>
        <taxon>Pezizomycotina</taxon>
        <taxon>Dothideomycetes</taxon>
        <taxon>Pleosporomycetidae</taxon>
        <taxon>Pleosporales</taxon>
        <taxon>Delitschiaceae</taxon>
        <taxon>Delitschia</taxon>
    </lineage>
</organism>
<dbReference type="GO" id="GO:0006357">
    <property type="term" value="P:regulation of transcription by RNA polymerase II"/>
    <property type="evidence" value="ECO:0007669"/>
    <property type="project" value="InterPro"/>
</dbReference>
<evidence type="ECO:0000313" key="12">
    <source>
        <dbReference type="EMBL" id="KAF2200582.1"/>
    </source>
</evidence>
<dbReference type="SUPFAM" id="SSF140718">
    <property type="entry name" value="Mediator hinge subcomplex-like"/>
    <property type="match status" value="1"/>
</dbReference>
<comment type="function">
    <text evidence="9">Component of the Mediator complex, a coactivator involved in the regulated transcription of nearly all RNA polymerase II-dependent genes. Mediator functions as a bridge to convey information from gene-specific regulatory proteins to the basal RNA polymerase II transcription machinery. Mediator is recruited to promoters by direct interactions with regulatory proteins and serves as a scaffold for the assembly of a functional preinitiation complex with RNA polymerase II and the general transcription factors.</text>
</comment>
<proteinExistence type="inferred from homology"/>